<proteinExistence type="predicted"/>
<sequence length="144" mass="16148">MAVIIVDHTFLGNKTLDDLSLWVIPITLHNGEKKRTIQMLLDTGAQRTVISFDAQELLNLPTRGESLRGSGITGNSQYMVQNLDRLEIGSIVFSDIEILIGQLPKPFSRYQIDGILGGDILKNLTLILNYPEKRLRIEKQIVSC</sequence>
<keyword evidence="1" id="KW-0378">Hydrolase</keyword>
<evidence type="ECO:0000256" key="1">
    <source>
        <dbReference type="ARBA" id="ARBA00022801"/>
    </source>
</evidence>
<dbReference type="PROSITE" id="PS00141">
    <property type="entry name" value="ASP_PROTEASE"/>
    <property type="match status" value="1"/>
</dbReference>
<accession>G5J9K1</accession>
<dbReference type="GO" id="GO:0006508">
    <property type="term" value="P:proteolysis"/>
    <property type="evidence" value="ECO:0007669"/>
    <property type="project" value="InterPro"/>
</dbReference>
<dbReference type="RefSeq" id="WP_007312063.1">
    <property type="nucleotide sequence ID" value="NZ_AESD01000627.1"/>
</dbReference>
<dbReference type="InterPro" id="IPR001969">
    <property type="entry name" value="Aspartic_peptidase_AS"/>
</dbReference>
<dbReference type="CDD" id="cd05483">
    <property type="entry name" value="retropepsin_like_bacteria"/>
    <property type="match status" value="1"/>
</dbReference>
<reference evidence="3 4" key="1">
    <citation type="journal article" date="2011" name="Front. Microbiol.">
        <title>Two Strains of Crocosphaera watsonii with Highly Conserved Genomes are Distinguished by Strain-Specific Features.</title>
        <authorList>
            <person name="Bench S.R."/>
            <person name="Ilikchyan I.N."/>
            <person name="Tripp H.J."/>
            <person name="Zehr J.P."/>
        </authorList>
    </citation>
    <scope>NUCLEOTIDE SEQUENCE [LARGE SCALE GENOMIC DNA]</scope>
    <source>
        <strain evidence="3 4">WH 0003</strain>
    </source>
</reference>
<name>G5J9K1_CROWT</name>
<evidence type="ECO:0000313" key="4">
    <source>
        <dbReference type="Proteomes" id="UP000003477"/>
    </source>
</evidence>
<evidence type="ECO:0000259" key="2">
    <source>
        <dbReference type="PROSITE" id="PS50175"/>
    </source>
</evidence>
<dbReference type="InterPro" id="IPR021109">
    <property type="entry name" value="Peptidase_aspartic_dom_sf"/>
</dbReference>
<dbReference type="PROSITE" id="PS50175">
    <property type="entry name" value="ASP_PROT_RETROV"/>
    <property type="match status" value="1"/>
</dbReference>
<protein>
    <submittedName>
        <fullName evidence="3">Peptidase A2A, retrovirus</fullName>
    </submittedName>
</protein>
<organism evidence="3 4">
    <name type="scientific">Crocosphaera watsonii WH 0003</name>
    <dbReference type="NCBI Taxonomy" id="423471"/>
    <lineage>
        <taxon>Bacteria</taxon>
        <taxon>Bacillati</taxon>
        <taxon>Cyanobacteriota</taxon>
        <taxon>Cyanophyceae</taxon>
        <taxon>Oscillatoriophycideae</taxon>
        <taxon>Chroococcales</taxon>
        <taxon>Aphanothecaceae</taxon>
        <taxon>Crocosphaera</taxon>
    </lineage>
</organism>
<dbReference type="GeneID" id="88767584"/>
<feature type="domain" description="Peptidase A2" evidence="2">
    <location>
        <begin position="37"/>
        <end position="120"/>
    </location>
</feature>
<dbReference type="Proteomes" id="UP000003477">
    <property type="component" value="Unassembled WGS sequence"/>
</dbReference>
<dbReference type="InterPro" id="IPR001995">
    <property type="entry name" value="Peptidase_A2_cat"/>
</dbReference>
<evidence type="ECO:0000313" key="3">
    <source>
        <dbReference type="EMBL" id="EHJ11141.1"/>
    </source>
</evidence>
<dbReference type="SUPFAM" id="SSF50630">
    <property type="entry name" value="Acid proteases"/>
    <property type="match status" value="1"/>
</dbReference>
<dbReference type="Pfam" id="PF13650">
    <property type="entry name" value="Asp_protease_2"/>
    <property type="match status" value="1"/>
</dbReference>
<dbReference type="Gene3D" id="2.40.70.10">
    <property type="entry name" value="Acid Proteases"/>
    <property type="match status" value="1"/>
</dbReference>
<comment type="caution">
    <text evidence="3">The sequence shown here is derived from an EMBL/GenBank/DDBJ whole genome shotgun (WGS) entry which is preliminary data.</text>
</comment>
<dbReference type="GO" id="GO:0004190">
    <property type="term" value="F:aspartic-type endopeptidase activity"/>
    <property type="evidence" value="ECO:0007669"/>
    <property type="project" value="InterPro"/>
</dbReference>
<gene>
    <name evidence="3" type="ORF">CWATWH0003_4117</name>
</gene>
<dbReference type="EMBL" id="AESD01000627">
    <property type="protein sequence ID" value="EHJ11141.1"/>
    <property type="molecule type" value="Genomic_DNA"/>
</dbReference>
<dbReference type="InterPro" id="IPR034122">
    <property type="entry name" value="Retropepsin-like_bacterial"/>
</dbReference>
<dbReference type="PATRIC" id="fig|423471.3.peg.3861"/>
<dbReference type="AlphaFoldDB" id="G5J9K1"/>